<feature type="domain" description="Helitron helicase-like" evidence="1">
    <location>
        <begin position="1"/>
        <end position="94"/>
    </location>
</feature>
<protein>
    <recommendedName>
        <fullName evidence="1">Helitron helicase-like domain-containing protein</fullName>
    </recommendedName>
</protein>
<dbReference type="Pfam" id="PF14214">
    <property type="entry name" value="Helitron_like_N"/>
    <property type="match status" value="1"/>
</dbReference>
<evidence type="ECO:0000313" key="3">
    <source>
        <dbReference type="Proteomes" id="UP000499080"/>
    </source>
</evidence>
<dbReference type="InterPro" id="IPR025476">
    <property type="entry name" value="Helitron_helicase-like"/>
</dbReference>
<dbReference type="AlphaFoldDB" id="A0A4Y2B9F0"/>
<comment type="caution">
    <text evidence="2">The sequence shown here is derived from an EMBL/GenBank/DDBJ whole genome shotgun (WGS) entry which is preliminary data.</text>
</comment>
<dbReference type="OrthoDB" id="1728974at2759"/>
<dbReference type="EMBL" id="BGPR01000061">
    <property type="protein sequence ID" value="GBL88658.1"/>
    <property type="molecule type" value="Genomic_DNA"/>
</dbReference>
<keyword evidence="3" id="KW-1185">Reference proteome</keyword>
<proteinExistence type="predicted"/>
<accession>A0A4Y2B9F0</accession>
<dbReference type="Proteomes" id="UP000499080">
    <property type="component" value="Unassembled WGS sequence"/>
</dbReference>
<gene>
    <name evidence="2" type="ORF">AVEN_195647_1</name>
</gene>
<name>A0A4Y2B9F0_ARAVE</name>
<sequence length="111" mass="12858">MYAKIESEHLLHIKLNQQKLQVDVYIHLRDAITNDENVTDIGRMAFLPATYISTPRHMHAYAEDVVTYVRSYVCPDLFIAFTCNTAWSEIKELAHCQSPEARLIRYNISSV</sequence>
<reference evidence="2 3" key="1">
    <citation type="journal article" date="2019" name="Sci. Rep.">
        <title>Orb-weaving spider Araneus ventricosus genome elucidates the spidroin gene catalogue.</title>
        <authorList>
            <person name="Kono N."/>
            <person name="Nakamura H."/>
            <person name="Ohtoshi R."/>
            <person name="Moran D.A.P."/>
            <person name="Shinohara A."/>
            <person name="Yoshida Y."/>
            <person name="Fujiwara M."/>
            <person name="Mori M."/>
            <person name="Tomita M."/>
            <person name="Arakawa K."/>
        </authorList>
    </citation>
    <scope>NUCLEOTIDE SEQUENCE [LARGE SCALE GENOMIC DNA]</scope>
</reference>
<dbReference type="PANTHER" id="PTHR45786:SF74">
    <property type="entry name" value="ATP-DEPENDENT DNA HELICASE"/>
    <property type="match status" value="1"/>
</dbReference>
<organism evidence="2 3">
    <name type="scientific">Araneus ventricosus</name>
    <name type="common">Orbweaver spider</name>
    <name type="synonym">Epeira ventricosa</name>
    <dbReference type="NCBI Taxonomy" id="182803"/>
    <lineage>
        <taxon>Eukaryota</taxon>
        <taxon>Metazoa</taxon>
        <taxon>Ecdysozoa</taxon>
        <taxon>Arthropoda</taxon>
        <taxon>Chelicerata</taxon>
        <taxon>Arachnida</taxon>
        <taxon>Araneae</taxon>
        <taxon>Araneomorphae</taxon>
        <taxon>Entelegynae</taxon>
        <taxon>Araneoidea</taxon>
        <taxon>Araneidae</taxon>
        <taxon>Araneus</taxon>
    </lineage>
</organism>
<evidence type="ECO:0000313" key="2">
    <source>
        <dbReference type="EMBL" id="GBL88658.1"/>
    </source>
</evidence>
<evidence type="ECO:0000259" key="1">
    <source>
        <dbReference type="Pfam" id="PF14214"/>
    </source>
</evidence>
<dbReference type="PANTHER" id="PTHR45786">
    <property type="entry name" value="DNA BINDING PROTEIN-LIKE"/>
    <property type="match status" value="1"/>
</dbReference>